<proteinExistence type="predicted"/>
<gene>
    <name evidence="3" type="ORF">BXYJ_LOCUS3378</name>
</gene>
<accession>A0A811KEG3</accession>
<feature type="compositionally biased region" description="Pro residues" evidence="1">
    <location>
        <begin position="450"/>
        <end position="460"/>
    </location>
</feature>
<feature type="compositionally biased region" description="Basic and acidic residues" evidence="1">
    <location>
        <begin position="684"/>
        <end position="724"/>
    </location>
</feature>
<reference evidence="3" key="1">
    <citation type="submission" date="2020-09" db="EMBL/GenBank/DDBJ databases">
        <authorList>
            <person name="Kikuchi T."/>
        </authorList>
    </citation>
    <scope>NUCLEOTIDE SEQUENCE</scope>
    <source>
        <strain evidence="3">Ka4C1</strain>
    </source>
</reference>
<dbReference type="OrthoDB" id="5822278at2759"/>
<keyword evidence="4" id="KW-1185">Reference proteome</keyword>
<feature type="compositionally biased region" description="Basic and acidic residues" evidence="1">
    <location>
        <begin position="625"/>
        <end position="656"/>
    </location>
</feature>
<feature type="region of interest" description="Disordered" evidence="1">
    <location>
        <begin position="449"/>
        <end position="480"/>
    </location>
</feature>
<feature type="region of interest" description="Disordered" evidence="1">
    <location>
        <begin position="625"/>
        <end position="736"/>
    </location>
</feature>
<dbReference type="AlphaFoldDB" id="A0A811KEG3"/>
<feature type="compositionally biased region" description="Acidic residues" evidence="1">
    <location>
        <begin position="657"/>
        <end position="683"/>
    </location>
</feature>
<sequence length="736" mass="82540">MILTTSKIGHFVIFLTFIYLNGRSVADLPLQCIPIEENDFKEYYEMHGSDSNRLIYRANINKSVDDTFTDNHLIGVKFYRIIVDDQSPDNVALVANYTDHLRFYNLDKADEYIRRDDVNISLDRIFTYKHYIFYSPSGFILLNQSHVDEDMTEANLKLNLTEDELAEIKVKCWNPNSKCITEEGRLVETKMNNSFVMYSAEGIQIRGVASSNKFFIHDKVSHKNFCFPDDLKTHRDCDESEKFQEVDSRFPLIRKDSPFLKRRLAFINVPYPRTLIQSPPAGRGFLSSALLAARPLSSLQPLSQPGRFPVISLLFPDPFPYHLRSLSRSPPNGAGTTLSLPLRWSAASFSRALLPAPSRLSHVSPLTSPASVFSSASSQPYPFPARTFPSLQPSLEPGRFLVRKSFPSGSFSLSFRSGCCPLVSPLPSPAAAFPTIPFPARPLPGLFSPVPGPRHSPLPLPSSSAVKKSPSTRREQSPKRAWPIPVSFRVRTFIAVPDFVSSSSHSLRFPTLSDDAVGRLKTAGAMDIWRAKKARPTIVRGRATPFREPFSSKRMGGFRRAAQVMEGHLIYSCLFSRNISGRDEIVYACGWPRWKALLSLRLRSPLIAMSAEEVAVPEPVVENNNAEKSEEVKGVKEVEKNAEKVEEKKENGSEENGKEEEEEEKEEDEDKEDEEDEENEEKEENGKETEENGKANGKEKATKRTSDVHEAEDEPSAKKVKSDDASDAAEPVAAAE</sequence>
<evidence type="ECO:0000256" key="2">
    <source>
        <dbReference type="SAM" id="SignalP"/>
    </source>
</evidence>
<dbReference type="EMBL" id="CAJFCV020000002">
    <property type="protein sequence ID" value="CAG9094211.1"/>
    <property type="molecule type" value="Genomic_DNA"/>
</dbReference>
<name>A0A811KEG3_BURXY</name>
<feature type="signal peptide" evidence="2">
    <location>
        <begin position="1"/>
        <end position="26"/>
    </location>
</feature>
<organism evidence="3 4">
    <name type="scientific">Bursaphelenchus xylophilus</name>
    <name type="common">Pinewood nematode worm</name>
    <name type="synonym">Aphelenchoides xylophilus</name>
    <dbReference type="NCBI Taxonomy" id="6326"/>
    <lineage>
        <taxon>Eukaryota</taxon>
        <taxon>Metazoa</taxon>
        <taxon>Ecdysozoa</taxon>
        <taxon>Nematoda</taxon>
        <taxon>Chromadorea</taxon>
        <taxon>Rhabditida</taxon>
        <taxon>Tylenchina</taxon>
        <taxon>Tylenchomorpha</taxon>
        <taxon>Aphelenchoidea</taxon>
        <taxon>Aphelenchoididae</taxon>
        <taxon>Bursaphelenchus</taxon>
    </lineage>
</organism>
<evidence type="ECO:0000313" key="4">
    <source>
        <dbReference type="Proteomes" id="UP000659654"/>
    </source>
</evidence>
<evidence type="ECO:0000256" key="1">
    <source>
        <dbReference type="SAM" id="MobiDB-lite"/>
    </source>
</evidence>
<dbReference type="Proteomes" id="UP000659654">
    <property type="component" value="Unassembled WGS sequence"/>
</dbReference>
<protein>
    <submittedName>
        <fullName evidence="3">(pine wood nematode) hypothetical protein</fullName>
    </submittedName>
</protein>
<evidence type="ECO:0000313" key="3">
    <source>
        <dbReference type="EMBL" id="CAD5214134.1"/>
    </source>
</evidence>
<comment type="caution">
    <text evidence="3">The sequence shown here is derived from an EMBL/GenBank/DDBJ whole genome shotgun (WGS) entry which is preliminary data.</text>
</comment>
<dbReference type="EMBL" id="CAJFDI010000002">
    <property type="protein sequence ID" value="CAD5214134.1"/>
    <property type="molecule type" value="Genomic_DNA"/>
</dbReference>
<keyword evidence="2" id="KW-0732">Signal</keyword>
<feature type="chain" id="PRO_5032794407" evidence="2">
    <location>
        <begin position="27"/>
        <end position="736"/>
    </location>
</feature>
<dbReference type="Proteomes" id="UP000582659">
    <property type="component" value="Unassembled WGS sequence"/>
</dbReference>